<reference evidence="3" key="2">
    <citation type="journal article" date="2021" name="PeerJ">
        <title>Extensive microbial diversity within the chicken gut microbiome revealed by metagenomics and culture.</title>
        <authorList>
            <person name="Gilroy R."/>
            <person name="Ravi A."/>
            <person name="Getino M."/>
            <person name="Pursley I."/>
            <person name="Horton D.L."/>
            <person name="Alikhan N.F."/>
            <person name="Baker D."/>
            <person name="Gharbi K."/>
            <person name="Hall N."/>
            <person name="Watson M."/>
            <person name="Adriaenssens E.M."/>
            <person name="Foster-Nyarko E."/>
            <person name="Jarju S."/>
            <person name="Secka A."/>
            <person name="Antonio M."/>
            <person name="Oren A."/>
            <person name="Chaudhuri R.R."/>
            <person name="La Ragione R."/>
            <person name="Hildebrand F."/>
            <person name="Pallen M.J."/>
        </authorList>
    </citation>
    <scope>NUCLEOTIDE SEQUENCE</scope>
    <source>
        <strain evidence="3">ChiSxjej1B13-7958</strain>
    </source>
</reference>
<feature type="compositionally biased region" description="Polar residues" evidence="1">
    <location>
        <begin position="85"/>
        <end position="98"/>
    </location>
</feature>
<keyword evidence="2" id="KW-1133">Transmembrane helix</keyword>
<evidence type="ECO:0000313" key="4">
    <source>
        <dbReference type="Proteomes" id="UP000824242"/>
    </source>
</evidence>
<keyword evidence="2" id="KW-0472">Membrane</keyword>
<accession>A0A9D1AQ54</accession>
<sequence>MDTPVTIGILAGCAALVLILVLLSLHILRKESAYLRERSRNGEILLLLSGMIGGKVAAGSQEPCAPPPAPAETADTDSLGKSAAHTETSPSNQPPENG</sequence>
<organism evidence="3 4">
    <name type="scientific">Candidatus Caccousia avicola</name>
    <dbReference type="NCBI Taxonomy" id="2840721"/>
    <lineage>
        <taxon>Bacteria</taxon>
        <taxon>Bacillati</taxon>
        <taxon>Bacillota</taxon>
        <taxon>Clostridia</taxon>
        <taxon>Eubacteriales</taxon>
        <taxon>Oscillospiraceae</taxon>
        <taxon>Oscillospiraceae incertae sedis</taxon>
        <taxon>Candidatus Caccousia</taxon>
    </lineage>
</organism>
<protein>
    <submittedName>
        <fullName evidence="3">Uncharacterized protein</fullName>
    </submittedName>
</protein>
<evidence type="ECO:0000313" key="3">
    <source>
        <dbReference type="EMBL" id="HIR47528.1"/>
    </source>
</evidence>
<feature type="region of interest" description="Disordered" evidence="1">
    <location>
        <begin position="57"/>
        <end position="98"/>
    </location>
</feature>
<gene>
    <name evidence="3" type="ORF">IAB89_07725</name>
</gene>
<evidence type="ECO:0000256" key="1">
    <source>
        <dbReference type="SAM" id="MobiDB-lite"/>
    </source>
</evidence>
<reference evidence="3" key="1">
    <citation type="submission" date="2020-10" db="EMBL/GenBank/DDBJ databases">
        <authorList>
            <person name="Gilroy R."/>
        </authorList>
    </citation>
    <scope>NUCLEOTIDE SEQUENCE</scope>
    <source>
        <strain evidence="3">ChiSxjej1B13-7958</strain>
    </source>
</reference>
<feature type="transmembrane region" description="Helical" evidence="2">
    <location>
        <begin position="6"/>
        <end position="28"/>
    </location>
</feature>
<name>A0A9D1AQ54_9FIRM</name>
<keyword evidence="2" id="KW-0812">Transmembrane</keyword>
<dbReference type="Proteomes" id="UP000824242">
    <property type="component" value="Unassembled WGS sequence"/>
</dbReference>
<evidence type="ECO:0000256" key="2">
    <source>
        <dbReference type="SAM" id="Phobius"/>
    </source>
</evidence>
<comment type="caution">
    <text evidence="3">The sequence shown here is derived from an EMBL/GenBank/DDBJ whole genome shotgun (WGS) entry which is preliminary data.</text>
</comment>
<dbReference type="EMBL" id="DVGZ01000080">
    <property type="protein sequence ID" value="HIR47528.1"/>
    <property type="molecule type" value="Genomic_DNA"/>
</dbReference>
<proteinExistence type="predicted"/>
<dbReference type="AlphaFoldDB" id="A0A9D1AQ54"/>